<dbReference type="Proteomes" id="UP001359559">
    <property type="component" value="Unassembled WGS sequence"/>
</dbReference>
<reference evidence="2 3" key="1">
    <citation type="submission" date="2024-01" db="EMBL/GenBank/DDBJ databases">
        <title>The genomes of 5 underutilized Papilionoideae crops provide insights into root nodulation and disease resistance.</title>
        <authorList>
            <person name="Yuan L."/>
        </authorList>
    </citation>
    <scope>NUCLEOTIDE SEQUENCE [LARGE SCALE GENOMIC DNA]</scope>
    <source>
        <strain evidence="2">LY-2023</strain>
        <tissue evidence="2">Leaf</tissue>
    </source>
</reference>
<evidence type="ECO:0000256" key="1">
    <source>
        <dbReference type="SAM" id="MobiDB-lite"/>
    </source>
</evidence>
<comment type="caution">
    <text evidence="2">The sequence shown here is derived from an EMBL/GenBank/DDBJ whole genome shotgun (WGS) entry which is preliminary data.</text>
</comment>
<name>A0AAN9JS77_CLITE</name>
<dbReference type="EMBL" id="JAYKXN010000003">
    <property type="protein sequence ID" value="KAK7303329.1"/>
    <property type="molecule type" value="Genomic_DNA"/>
</dbReference>
<accession>A0AAN9JS77</accession>
<feature type="compositionally biased region" description="Basic and acidic residues" evidence="1">
    <location>
        <begin position="1"/>
        <end position="10"/>
    </location>
</feature>
<gene>
    <name evidence="2" type="ORF">RJT34_14232</name>
</gene>
<dbReference type="AlphaFoldDB" id="A0AAN9JS77"/>
<proteinExistence type="predicted"/>
<evidence type="ECO:0000313" key="3">
    <source>
        <dbReference type="Proteomes" id="UP001359559"/>
    </source>
</evidence>
<protein>
    <submittedName>
        <fullName evidence="2">Uncharacterized protein</fullName>
    </submittedName>
</protein>
<evidence type="ECO:0000313" key="2">
    <source>
        <dbReference type="EMBL" id="KAK7303329.1"/>
    </source>
</evidence>
<feature type="region of interest" description="Disordered" evidence="1">
    <location>
        <begin position="1"/>
        <end position="24"/>
    </location>
</feature>
<sequence length="106" mass="11949">MKTAGDEGNKRGSGVRCGEGRDKGASCAVGVTQEGKELRKLRKMAWIEGWDSVVELRLLWRLLYSLRVRGKHRRENGFNLESKAQSGLCCVQRDPIHALPTQKLRN</sequence>
<organism evidence="2 3">
    <name type="scientific">Clitoria ternatea</name>
    <name type="common">Butterfly pea</name>
    <dbReference type="NCBI Taxonomy" id="43366"/>
    <lineage>
        <taxon>Eukaryota</taxon>
        <taxon>Viridiplantae</taxon>
        <taxon>Streptophyta</taxon>
        <taxon>Embryophyta</taxon>
        <taxon>Tracheophyta</taxon>
        <taxon>Spermatophyta</taxon>
        <taxon>Magnoliopsida</taxon>
        <taxon>eudicotyledons</taxon>
        <taxon>Gunneridae</taxon>
        <taxon>Pentapetalae</taxon>
        <taxon>rosids</taxon>
        <taxon>fabids</taxon>
        <taxon>Fabales</taxon>
        <taxon>Fabaceae</taxon>
        <taxon>Papilionoideae</taxon>
        <taxon>50 kb inversion clade</taxon>
        <taxon>NPAAA clade</taxon>
        <taxon>indigoferoid/millettioid clade</taxon>
        <taxon>Phaseoleae</taxon>
        <taxon>Clitoria</taxon>
    </lineage>
</organism>
<keyword evidence="3" id="KW-1185">Reference proteome</keyword>